<name>F0YGQ7_AURAN</name>
<accession>F0YGQ7</accession>
<dbReference type="KEGG" id="aaf:AURANDRAFT_66201"/>
<sequence>MYHQLTTPESRLAQNEWSKQLQHGVNEACEPPVLADRQLGGWVLLSDIKEGAQARKRKKSKDKAAPDPAKKTKKAATPEHDRRTRTGTRDRGPRESRKPEHPRDLYRNIRAGTSAQMVIHTGSIDQFLSRA</sequence>
<gene>
    <name evidence="2" type="ORF">AURANDRAFT_66201</name>
</gene>
<keyword evidence="3" id="KW-1185">Reference proteome</keyword>
<dbReference type="Proteomes" id="UP000002729">
    <property type="component" value="Unassembled WGS sequence"/>
</dbReference>
<dbReference type="EMBL" id="GL833139">
    <property type="protein sequence ID" value="EGB05717.1"/>
    <property type="molecule type" value="Genomic_DNA"/>
</dbReference>
<dbReference type="AlphaFoldDB" id="F0YGQ7"/>
<reference evidence="2 3" key="1">
    <citation type="journal article" date="2011" name="Proc. Natl. Acad. Sci. U.S.A.">
        <title>Niche of harmful alga Aureococcus anophagefferens revealed through ecogenomics.</title>
        <authorList>
            <person name="Gobler C.J."/>
            <person name="Berry D.L."/>
            <person name="Dyhrman S.T."/>
            <person name="Wilhelm S.W."/>
            <person name="Salamov A."/>
            <person name="Lobanov A.V."/>
            <person name="Zhang Y."/>
            <person name="Collier J.L."/>
            <person name="Wurch L.L."/>
            <person name="Kustka A.B."/>
            <person name="Dill B.D."/>
            <person name="Shah M."/>
            <person name="VerBerkmoes N.C."/>
            <person name="Kuo A."/>
            <person name="Terry A."/>
            <person name="Pangilinan J."/>
            <person name="Lindquist E.A."/>
            <person name="Lucas S."/>
            <person name="Paulsen I.T."/>
            <person name="Hattenrath-Lehmann T.K."/>
            <person name="Talmage S.C."/>
            <person name="Walker E.A."/>
            <person name="Koch F."/>
            <person name="Burson A.M."/>
            <person name="Marcoval M.A."/>
            <person name="Tang Y.Z."/>
            <person name="Lecleir G.R."/>
            <person name="Coyne K.J."/>
            <person name="Berg G.M."/>
            <person name="Bertrand E.M."/>
            <person name="Saito M.A."/>
            <person name="Gladyshev V.N."/>
            <person name="Grigoriev I.V."/>
        </authorList>
    </citation>
    <scope>NUCLEOTIDE SEQUENCE [LARGE SCALE GENOMIC DNA]</scope>
    <source>
        <strain evidence="3">CCMP 1984</strain>
    </source>
</reference>
<dbReference type="RefSeq" id="XP_009039556.1">
    <property type="nucleotide sequence ID" value="XM_009041308.1"/>
</dbReference>
<organism evidence="3">
    <name type="scientific">Aureococcus anophagefferens</name>
    <name type="common">Harmful bloom alga</name>
    <dbReference type="NCBI Taxonomy" id="44056"/>
    <lineage>
        <taxon>Eukaryota</taxon>
        <taxon>Sar</taxon>
        <taxon>Stramenopiles</taxon>
        <taxon>Ochrophyta</taxon>
        <taxon>Pelagophyceae</taxon>
        <taxon>Pelagomonadales</taxon>
        <taxon>Pelagomonadaceae</taxon>
        <taxon>Aureococcus</taxon>
    </lineage>
</organism>
<proteinExistence type="predicted"/>
<feature type="compositionally biased region" description="Basic and acidic residues" evidence="1">
    <location>
        <begin position="62"/>
        <end position="107"/>
    </location>
</feature>
<dbReference type="InParanoid" id="F0YGQ7"/>
<evidence type="ECO:0000256" key="1">
    <source>
        <dbReference type="SAM" id="MobiDB-lite"/>
    </source>
</evidence>
<evidence type="ECO:0000313" key="2">
    <source>
        <dbReference type="EMBL" id="EGB05717.1"/>
    </source>
</evidence>
<protein>
    <submittedName>
        <fullName evidence="2">Uncharacterized protein</fullName>
    </submittedName>
</protein>
<dbReference type="GeneID" id="20225695"/>
<feature type="region of interest" description="Disordered" evidence="1">
    <location>
        <begin position="51"/>
        <end position="112"/>
    </location>
</feature>
<evidence type="ECO:0000313" key="3">
    <source>
        <dbReference type="Proteomes" id="UP000002729"/>
    </source>
</evidence>